<gene>
    <name evidence="1" type="ORF">C8P67_105315</name>
</gene>
<dbReference type="PIRSF" id="PIRSF024492">
    <property type="entry name" value="UCP024492"/>
    <property type="match status" value="1"/>
</dbReference>
<dbReference type="OrthoDB" id="9789109at2"/>
<comment type="caution">
    <text evidence="1">The sequence shown here is derived from an EMBL/GenBank/DDBJ whole genome shotgun (WGS) entry which is preliminary data.</text>
</comment>
<dbReference type="AlphaFoldDB" id="A0A3E0EN55"/>
<dbReference type="PANTHER" id="PTHR39337">
    <property type="entry name" value="BLR5642 PROTEIN"/>
    <property type="match status" value="1"/>
</dbReference>
<name>A0A3E0EN55_9FLAO</name>
<accession>A0A3E0EN55</accession>
<evidence type="ECO:0000313" key="1">
    <source>
        <dbReference type="EMBL" id="REG99143.1"/>
    </source>
</evidence>
<organism evidence="1 2">
    <name type="scientific">Flavobacterium aquicola</name>
    <dbReference type="NCBI Taxonomy" id="1682742"/>
    <lineage>
        <taxon>Bacteria</taxon>
        <taxon>Pseudomonadati</taxon>
        <taxon>Bacteroidota</taxon>
        <taxon>Flavobacteriia</taxon>
        <taxon>Flavobacteriales</taxon>
        <taxon>Flavobacteriaceae</taxon>
        <taxon>Flavobacterium</taxon>
    </lineage>
</organism>
<sequence length="154" mass="17764">MAISIYTIGYGNRQISNFIQLLQKFEIEILIDVRTNPFSRFNPEFRTKKLELHLINHEIKYLFLGTELGGKPSDLSCYTNGEVDYSKIQFKDFFIEGIEQVVNLNLDGLKIALMCAEQSPLQCHRKALIGDYLKDKGFEILHIDKDGSLLNELF</sequence>
<dbReference type="InterPro" id="IPR007438">
    <property type="entry name" value="DUF488"/>
</dbReference>
<dbReference type="Proteomes" id="UP000257136">
    <property type="component" value="Unassembled WGS sequence"/>
</dbReference>
<dbReference type="PANTHER" id="PTHR39337:SF1">
    <property type="entry name" value="BLR5642 PROTEIN"/>
    <property type="match status" value="1"/>
</dbReference>
<dbReference type="Pfam" id="PF04343">
    <property type="entry name" value="DUF488"/>
    <property type="match status" value="1"/>
</dbReference>
<keyword evidence="2" id="KW-1185">Reference proteome</keyword>
<evidence type="ECO:0000313" key="2">
    <source>
        <dbReference type="Proteomes" id="UP000257136"/>
    </source>
</evidence>
<dbReference type="RefSeq" id="WP_115813255.1">
    <property type="nucleotide sequence ID" value="NZ_QUNI01000005.1"/>
</dbReference>
<dbReference type="EMBL" id="QUNI01000005">
    <property type="protein sequence ID" value="REG99143.1"/>
    <property type="molecule type" value="Genomic_DNA"/>
</dbReference>
<reference evidence="1 2" key="1">
    <citation type="submission" date="2018-08" db="EMBL/GenBank/DDBJ databases">
        <title>Genomic Encyclopedia of Archaeal and Bacterial Type Strains, Phase II (KMG-II): from individual species to whole genera.</title>
        <authorList>
            <person name="Goeker M."/>
        </authorList>
    </citation>
    <scope>NUCLEOTIDE SEQUENCE [LARGE SCALE GENOMIC DNA]</scope>
    <source>
        <strain evidence="1 2">DSM 100880</strain>
    </source>
</reference>
<proteinExistence type="predicted"/>
<dbReference type="InterPro" id="IPR014519">
    <property type="entry name" value="UCP024492"/>
</dbReference>
<protein>
    <submittedName>
        <fullName evidence="1">Uncharacterized protein DUF488</fullName>
    </submittedName>
</protein>